<organism evidence="3 4">
    <name type="scientific">Roseovarius lutimaris</name>
    <dbReference type="NCBI Taxonomy" id="1005928"/>
    <lineage>
        <taxon>Bacteria</taxon>
        <taxon>Pseudomonadati</taxon>
        <taxon>Pseudomonadota</taxon>
        <taxon>Alphaproteobacteria</taxon>
        <taxon>Rhodobacterales</taxon>
        <taxon>Roseobacteraceae</taxon>
        <taxon>Roseovarius</taxon>
    </lineage>
</organism>
<evidence type="ECO:0000259" key="2">
    <source>
        <dbReference type="SMART" id="SM01204"/>
    </source>
</evidence>
<keyword evidence="4" id="KW-1185">Reference proteome</keyword>
<dbReference type="InterPro" id="IPR019494">
    <property type="entry name" value="FIST_C"/>
</dbReference>
<feature type="domain" description="FIST" evidence="1">
    <location>
        <begin position="40"/>
        <end position="241"/>
    </location>
</feature>
<feature type="domain" description="FIST C-domain" evidence="2">
    <location>
        <begin position="242"/>
        <end position="371"/>
    </location>
</feature>
<dbReference type="STRING" id="1005928.SAMN04487859_12725"/>
<evidence type="ECO:0000313" key="4">
    <source>
        <dbReference type="Proteomes" id="UP000198599"/>
    </source>
</evidence>
<reference evidence="4" key="1">
    <citation type="submission" date="2016-10" db="EMBL/GenBank/DDBJ databases">
        <authorList>
            <person name="Varghese N."/>
            <person name="Submissions S."/>
        </authorList>
    </citation>
    <scope>NUCLEOTIDE SEQUENCE [LARGE SCALE GENOMIC DNA]</scope>
    <source>
        <strain evidence="4">DSM 28463</strain>
    </source>
</reference>
<name>A0A1I5GAT2_9RHOB</name>
<sequence>MDATPINAADLCDSRIVARAEVHHRDPDALATLAGAFGNTQMALVLFFVTPEADFETLMAEAPRHFPDSRCVGCTTAGEIGTAGYAEGMIVAVGFAAAHFHAVMQVITPLSDFDSSACVSQSVRARAWLNTQAGEVMPNEFAFLAVDGLSLKEDELVSALASGLGPMPLFGGSAADGERYGETLVACDGVTLRNAAVVCLMRTDCPVRVFRLDHFQPTDRRMVVTDADPARRIVHRINAEVAAEEYARVLGRPLEALNASTFAANPMVVRIGGQHHVRSIQRIEDNGDLQFFSAIDEGVVLTLAQSQDMGAHLQRELEALASEHEPLTVLACDCILRRTEVAQRQIAPKISRILAAHKVVGFSTYGEQINGLHVNQTMTGVAIYHPDRGIGHDPRPD</sequence>
<dbReference type="Pfam" id="PF08495">
    <property type="entry name" value="FIST"/>
    <property type="match status" value="1"/>
</dbReference>
<protein>
    <submittedName>
        <fullName evidence="3">Uncharacterized conserved protein, contains FIST_N domain</fullName>
    </submittedName>
</protein>
<gene>
    <name evidence="3" type="ORF">SAMN04487859_12725</name>
</gene>
<dbReference type="PANTHER" id="PTHR40252">
    <property type="entry name" value="BLR0328 PROTEIN"/>
    <property type="match status" value="1"/>
</dbReference>
<dbReference type="Proteomes" id="UP000198599">
    <property type="component" value="Unassembled WGS sequence"/>
</dbReference>
<dbReference type="AlphaFoldDB" id="A0A1I5GAT2"/>
<dbReference type="Pfam" id="PF10442">
    <property type="entry name" value="FIST_C"/>
    <property type="match status" value="1"/>
</dbReference>
<evidence type="ECO:0000313" key="3">
    <source>
        <dbReference type="EMBL" id="SFO32989.1"/>
    </source>
</evidence>
<dbReference type="SMART" id="SM00897">
    <property type="entry name" value="FIST"/>
    <property type="match status" value="1"/>
</dbReference>
<proteinExistence type="predicted"/>
<dbReference type="RefSeq" id="WP_092841976.1">
    <property type="nucleotide sequence ID" value="NZ_FOVP01000027.1"/>
</dbReference>
<dbReference type="PANTHER" id="PTHR40252:SF2">
    <property type="entry name" value="BLR0328 PROTEIN"/>
    <property type="match status" value="1"/>
</dbReference>
<evidence type="ECO:0000259" key="1">
    <source>
        <dbReference type="SMART" id="SM00897"/>
    </source>
</evidence>
<accession>A0A1I5GAT2</accession>
<dbReference type="OrthoDB" id="9807948at2"/>
<dbReference type="EMBL" id="FOVP01000027">
    <property type="protein sequence ID" value="SFO32989.1"/>
    <property type="molecule type" value="Genomic_DNA"/>
</dbReference>
<dbReference type="SMART" id="SM01204">
    <property type="entry name" value="FIST_C"/>
    <property type="match status" value="1"/>
</dbReference>
<dbReference type="InterPro" id="IPR013702">
    <property type="entry name" value="FIST_domain_N"/>
</dbReference>